<evidence type="ECO:0000313" key="2">
    <source>
        <dbReference type="Proteomes" id="UP000187203"/>
    </source>
</evidence>
<comment type="caution">
    <text evidence="1">The sequence shown here is derived from an EMBL/GenBank/DDBJ whole genome shotgun (WGS) entry which is preliminary data.</text>
</comment>
<name>A0A1R3L239_9ROSI</name>
<dbReference type="Proteomes" id="UP000187203">
    <property type="component" value="Unassembled WGS sequence"/>
</dbReference>
<evidence type="ECO:0000313" key="1">
    <source>
        <dbReference type="EMBL" id="OMP13401.1"/>
    </source>
</evidence>
<dbReference type="EMBL" id="AWUE01004372">
    <property type="protein sequence ID" value="OMP13401.1"/>
    <property type="molecule type" value="Genomic_DNA"/>
</dbReference>
<gene>
    <name evidence="1" type="ORF">COLO4_01746</name>
</gene>
<dbReference type="AlphaFoldDB" id="A0A1R3L239"/>
<proteinExistence type="predicted"/>
<feature type="non-terminal residue" evidence="1">
    <location>
        <position position="1"/>
    </location>
</feature>
<accession>A0A1R3L239</accession>
<keyword evidence="2" id="KW-1185">Reference proteome</keyword>
<reference evidence="2" key="1">
    <citation type="submission" date="2013-09" db="EMBL/GenBank/DDBJ databases">
        <title>Corchorus olitorius genome sequencing.</title>
        <authorList>
            <person name="Alam M."/>
            <person name="Haque M.S."/>
            <person name="Islam M.S."/>
            <person name="Emdad E.M."/>
            <person name="Islam M.M."/>
            <person name="Ahmed B."/>
            <person name="Halim A."/>
            <person name="Hossen Q.M.M."/>
            <person name="Hossain M.Z."/>
            <person name="Ahmed R."/>
            <person name="Khan M.M."/>
            <person name="Islam R."/>
            <person name="Rashid M.M."/>
            <person name="Khan S.A."/>
            <person name="Rahman M.S."/>
            <person name="Alam M."/>
            <person name="Yahiya A.S."/>
            <person name="Khan M.S."/>
            <person name="Azam M.S."/>
            <person name="Haque T."/>
            <person name="Lashkar M.Z.H."/>
            <person name="Akhand A.I."/>
            <person name="Morshed G."/>
            <person name="Roy S."/>
            <person name="Uddin K.S."/>
            <person name="Rabeya T."/>
            <person name="Hossain A.S."/>
            <person name="Chowdhury A."/>
            <person name="Snigdha A.R."/>
            <person name="Mortoza M.S."/>
            <person name="Matin S.A."/>
            <person name="Hoque S.M.E."/>
            <person name="Islam M.K."/>
            <person name="Roy D.K."/>
            <person name="Haider R."/>
            <person name="Moosa M.M."/>
            <person name="Elias S.M."/>
            <person name="Hasan A.M."/>
            <person name="Jahan S."/>
            <person name="Shafiuddin M."/>
            <person name="Mahmood N."/>
            <person name="Shommy N.S."/>
        </authorList>
    </citation>
    <scope>NUCLEOTIDE SEQUENCE [LARGE SCALE GENOMIC DNA]</scope>
    <source>
        <strain evidence="2">cv. O-4</strain>
    </source>
</reference>
<sequence length="51" mass="5647">KSPLCYPFLNCNHVLHCRDVHSVKCPVPGDYPDHRVCGSDHGIVPVHPDDA</sequence>
<organism evidence="1 2">
    <name type="scientific">Corchorus olitorius</name>
    <dbReference type="NCBI Taxonomy" id="93759"/>
    <lineage>
        <taxon>Eukaryota</taxon>
        <taxon>Viridiplantae</taxon>
        <taxon>Streptophyta</taxon>
        <taxon>Embryophyta</taxon>
        <taxon>Tracheophyta</taxon>
        <taxon>Spermatophyta</taxon>
        <taxon>Magnoliopsida</taxon>
        <taxon>eudicotyledons</taxon>
        <taxon>Gunneridae</taxon>
        <taxon>Pentapetalae</taxon>
        <taxon>rosids</taxon>
        <taxon>malvids</taxon>
        <taxon>Malvales</taxon>
        <taxon>Malvaceae</taxon>
        <taxon>Grewioideae</taxon>
        <taxon>Apeibeae</taxon>
        <taxon>Corchorus</taxon>
    </lineage>
</organism>
<protein>
    <submittedName>
        <fullName evidence="1">Uncharacterized protein</fullName>
    </submittedName>
</protein>